<dbReference type="PANTHER" id="PTHR48090:SF7">
    <property type="entry name" value="RFBJ PROTEIN"/>
    <property type="match status" value="1"/>
</dbReference>
<evidence type="ECO:0000259" key="2">
    <source>
        <dbReference type="Pfam" id="PF00535"/>
    </source>
</evidence>
<dbReference type="InterPro" id="IPR050256">
    <property type="entry name" value="Glycosyltransferase_2"/>
</dbReference>
<organism evidence="3 4">
    <name type="scientific">Luedemannella helvata</name>
    <dbReference type="NCBI Taxonomy" id="349315"/>
    <lineage>
        <taxon>Bacteria</taxon>
        <taxon>Bacillati</taxon>
        <taxon>Actinomycetota</taxon>
        <taxon>Actinomycetes</taxon>
        <taxon>Micromonosporales</taxon>
        <taxon>Micromonosporaceae</taxon>
        <taxon>Luedemannella</taxon>
    </lineage>
</organism>
<evidence type="ECO:0000313" key="4">
    <source>
        <dbReference type="Proteomes" id="UP001500655"/>
    </source>
</evidence>
<dbReference type="Proteomes" id="UP001500655">
    <property type="component" value="Unassembled WGS sequence"/>
</dbReference>
<reference evidence="4" key="1">
    <citation type="journal article" date="2019" name="Int. J. Syst. Evol. Microbiol.">
        <title>The Global Catalogue of Microorganisms (GCM) 10K type strain sequencing project: providing services to taxonomists for standard genome sequencing and annotation.</title>
        <authorList>
            <consortium name="The Broad Institute Genomics Platform"/>
            <consortium name="The Broad Institute Genome Sequencing Center for Infectious Disease"/>
            <person name="Wu L."/>
            <person name="Ma J."/>
        </authorList>
    </citation>
    <scope>NUCLEOTIDE SEQUENCE [LARGE SCALE GENOMIC DNA]</scope>
    <source>
        <strain evidence="4">JCM 13249</strain>
    </source>
</reference>
<dbReference type="Pfam" id="PF00535">
    <property type="entry name" value="Glycos_transf_2"/>
    <property type="match status" value="1"/>
</dbReference>
<dbReference type="InterPro" id="IPR029044">
    <property type="entry name" value="Nucleotide-diphossugar_trans"/>
</dbReference>
<dbReference type="EMBL" id="BAAALS010000011">
    <property type="protein sequence ID" value="GAA1754401.1"/>
    <property type="molecule type" value="Genomic_DNA"/>
</dbReference>
<dbReference type="InterPro" id="IPR001173">
    <property type="entry name" value="Glyco_trans_2-like"/>
</dbReference>
<accession>A0ABP4WGV2</accession>
<dbReference type="CDD" id="cd04179">
    <property type="entry name" value="DPM_DPG-synthase_like"/>
    <property type="match status" value="1"/>
</dbReference>
<feature type="domain" description="Glycosyltransferase 2-like" evidence="2">
    <location>
        <begin position="4"/>
        <end position="156"/>
    </location>
</feature>
<proteinExistence type="inferred from homology"/>
<sequence length="239" mass="26387">MKLSILMPVYNEAATIELAVKRVLDVAYPCDLEFVIVNDGSSDDTAELLARVADDPRVTVVNHETNRGKGAAIRTALDTATGDYLVICDADLEYAPEEIPELVAPVLAGEAAVVYGTRTFGSHSSFSFWYVMGNRAVTLFANVLYNCYISDLETCFKLMPVALYRRLGIRSAGFGMEAEVTSKLLKLGMRPFEVPVSYHARGREEGKKITWRDGVAALWIIARIRFGWRARQAAEPVSA</sequence>
<evidence type="ECO:0000256" key="1">
    <source>
        <dbReference type="ARBA" id="ARBA00006739"/>
    </source>
</evidence>
<dbReference type="SUPFAM" id="SSF53448">
    <property type="entry name" value="Nucleotide-diphospho-sugar transferases"/>
    <property type="match status" value="1"/>
</dbReference>
<name>A0ABP4WGV2_9ACTN</name>
<comment type="similarity">
    <text evidence="1">Belongs to the glycosyltransferase 2 family.</text>
</comment>
<evidence type="ECO:0000313" key="3">
    <source>
        <dbReference type="EMBL" id="GAA1754401.1"/>
    </source>
</evidence>
<keyword evidence="4" id="KW-1185">Reference proteome</keyword>
<dbReference type="PANTHER" id="PTHR48090">
    <property type="entry name" value="UNDECAPRENYL-PHOSPHATE 4-DEOXY-4-FORMAMIDO-L-ARABINOSE TRANSFERASE-RELATED"/>
    <property type="match status" value="1"/>
</dbReference>
<protein>
    <submittedName>
        <fullName evidence="3">Glycosyltransferase family 2 protein</fullName>
    </submittedName>
</protein>
<comment type="caution">
    <text evidence="3">The sequence shown here is derived from an EMBL/GenBank/DDBJ whole genome shotgun (WGS) entry which is preliminary data.</text>
</comment>
<gene>
    <name evidence="3" type="ORF">GCM10009681_26960</name>
</gene>
<dbReference type="Gene3D" id="3.90.550.10">
    <property type="entry name" value="Spore Coat Polysaccharide Biosynthesis Protein SpsA, Chain A"/>
    <property type="match status" value="1"/>
</dbReference>
<dbReference type="RefSeq" id="WP_344081017.1">
    <property type="nucleotide sequence ID" value="NZ_BAAALS010000011.1"/>
</dbReference>